<protein>
    <submittedName>
        <fullName evidence="1">Uncharacterized protein</fullName>
    </submittedName>
</protein>
<gene>
    <name evidence="1" type="ORF">Syun_006482</name>
</gene>
<keyword evidence="2" id="KW-1185">Reference proteome</keyword>
<dbReference type="AlphaFoldDB" id="A0AAP0KWY7"/>
<accession>A0AAP0KWY7</accession>
<evidence type="ECO:0000313" key="2">
    <source>
        <dbReference type="Proteomes" id="UP001420932"/>
    </source>
</evidence>
<evidence type="ECO:0000313" key="1">
    <source>
        <dbReference type="EMBL" id="KAK9160141.1"/>
    </source>
</evidence>
<reference evidence="1 2" key="1">
    <citation type="submission" date="2024-01" db="EMBL/GenBank/DDBJ databases">
        <title>Genome assemblies of Stephania.</title>
        <authorList>
            <person name="Yang L."/>
        </authorList>
    </citation>
    <scope>NUCLEOTIDE SEQUENCE [LARGE SCALE GENOMIC DNA]</scope>
    <source>
        <strain evidence="1">YNDBR</strain>
        <tissue evidence="1">Leaf</tissue>
    </source>
</reference>
<comment type="caution">
    <text evidence="1">The sequence shown here is derived from an EMBL/GenBank/DDBJ whole genome shotgun (WGS) entry which is preliminary data.</text>
</comment>
<sequence>MGRSKGLDFKHLRLKWNQNVGNMSTGRLAWEALENMNIIGDFVHQIMEEFFFHIVDG</sequence>
<organism evidence="1 2">
    <name type="scientific">Stephania yunnanensis</name>
    <dbReference type="NCBI Taxonomy" id="152371"/>
    <lineage>
        <taxon>Eukaryota</taxon>
        <taxon>Viridiplantae</taxon>
        <taxon>Streptophyta</taxon>
        <taxon>Embryophyta</taxon>
        <taxon>Tracheophyta</taxon>
        <taxon>Spermatophyta</taxon>
        <taxon>Magnoliopsida</taxon>
        <taxon>Ranunculales</taxon>
        <taxon>Menispermaceae</taxon>
        <taxon>Menispermoideae</taxon>
        <taxon>Cissampelideae</taxon>
        <taxon>Stephania</taxon>
    </lineage>
</organism>
<proteinExistence type="predicted"/>
<dbReference type="EMBL" id="JBBNAF010000003">
    <property type="protein sequence ID" value="KAK9160141.1"/>
    <property type="molecule type" value="Genomic_DNA"/>
</dbReference>
<dbReference type="Proteomes" id="UP001420932">
    <property type="component" value="Unassembled WGS sequence"/>
</dbReference>
<name>A0AAP0KWY7_9MAGN</name>